<dbReference type="EMBL" id="JAUSVP010000018">
    <property type="protein sequence ID" value="MDQ0449823.1"/>
    <property type="molecule type" value="Genomic_DNA"/>
</dbReference>
<keyword evidence="1" id="KW-1133">Transmembrane helix</keyword>
<proteinExistence type="predicted"/>
<name>A0ABU0I5D4_9HYPH</name>
<sequence>MGNGLIGELVVLALVVSALVAGFIYVRRLKDP</sequence>
<evidence type="ECO:0000256" key="1">
    <source>
        <dbReference type="SAM" id="Phobius"/>
    </source>
</evidence>
<organism evidence="2 3">
    <name type="scientific">Methylobacterium aerolatum</name>
    <dbReference type="NCBI Taxonomy" id="418708"/>
    <lineage>
        <taxon>Bacteria</taxon>
        <taxon>Pseudomonadati</taxon>
        <taxon>Pseudomonadota</taxon>
        <taxon>Alphaproteobacteria</taxon>
        <taxon>Hyphomicrobiales</taxon>
        <taxon>Methylobacteriaceae</taxon>
        <taxon>Methylobacterium</taxon>
    </lineage>
</organism>
<gene>
    <name evidence="2" type="ORF">QO012_004346</name>
</gene>
<comment type="caution">
    <text evidence="2">The sequence shown here is derived from an EMBL/GenBank/DDBJ whole genome shotgun (WGS) entry which is preliminary data.</text>
</comment>
<keyword evidence="1" id="KW-0812">Transmembrane</keyword>
<feature type="transmembrane region" description="Helical" evidence="1">
    <location>
        <begin position="6"/>
        <end position="26"/>
    </location>
</feature>
<evidence type="ECO:0000313" key="2">
    <source>
        <dbReference type="EMBL" id="MDQ0449823.1"/>
    </source>
</evidence>
<accession>A0ABU0I5D4</accession>
<keyword evidence="1" id="KW-0472">Membrane</keyword>
<protein>
    <submittedName>
        <fullName evidence="2">Uncharacterized protein</fullName>
    </submittedName>
</protein>
<dbReference type="Proteomes" id="UP001231124">
    <property type="component" value="Unassembled WGS sequence"/>
</dbReference>
<reference evidence="2 3" key="1">
    <citation type="submission" date="2023-07" db="EMBL/GenBank/DDBJ databases">
        <title>Genomic Encyclopedia of Type Strains, Phase IV (KMG-IV): sequencing the most valuable type-strain genomes for metagenomic binning, comparative biology and taxonomic classification.</title>
        <authorList>
            <person name="Goeker M."/>
        </authorList>
    </citation>
    <scope>NUCLEOTIDE SEQUENCE [LARGE SCALE GENOMIC DNA]</scope>
    <source>
        <strain evidence="2 3">DSM 19013</strain>
    </source>
</reference>
<evidence type="ECO:0000313" key="3">
    <source>
        <dbReference type="Proteomes" id="UP001231124"/>
    </source>
</evidence>
<keyword evidence="3" id="KW-1185">Reference proteome</keyword>